<dbReference type="OrthoDB" id="265717at2759"/>
<keyword evidence="1" id="KW-0479">Metal-binding</keyword>
<accession>A0A8H6X315</accession>
<dbReference type="Gene3D" id="6.10.140.2220">
    <property type="match status" value="1"/>
</dbReference>
<dbReference type="AlphaFoldDB" id="A0A8H6X315"/>
<evidence type="ECO:0000256" key="4">
    <source>
        <dbReference type="PROSITE-ProRule" id="PRU00134"/>
    </source>
</evidence>
<proteinExistence type="predicted"/>
<protein>
    <recommendedName>
        <fullName evidence="5">MYND-type domain-containing protein</fullName>
    </recommendedName>
</protein>
<reference evidence="6" key="1">
    <citation type="submission" date="2020-05" db="EMBL/GenBank/DDBJ databases">
        <title>Mycena genomes resolve the evolution of fungal bioluminescence.</title>
        <authorList>
            <person name="Tsai I.J."/>
        </authorList>
    </citation>
    <scope>NUCLEOTIDE SEQUENCE</scope>
    <source>
        <strain evidence="6">CCC161011</strain>
    </source>
</reference>
<evidence type="ECO:0000256" key="3">
    <source>
        <dbReference type="ARBA" id="ARBA00022833"/>
    </source>
</evidence>
<dbReference type="PROSITE" id="PS01360">
    <property type="entry name" value="ZF_MYND_1"/>
    <property type="match status" value="1"/>
</dbReference>
<evidence type="ECO:0000313" key="6">
    <source>
        <dbReference type="EMBL" id="KAF7333498.1"/>
    </source>
</evidence>
<name>A0A8H6X315_9AGAR</name>
<organism evidence="6 7">
    <name type="scientific">Mycena venus</name>
    <dbReference type="NCBI Taxonomy" id="2733690"/>
    <lineage>
        <taxon>Eukaryota</taxon>
        <taxon>Fungi</taxon>
        <taxon>Dikarya</taxon>
        <taxon>Basidiomycota</taxon>
        <taxon>Agaricomycotina</taxon>
        <taxon>Agaricomycetes</taxon>
        <taxon>Agaricomycetidae</taxon>
        <taxon>Agaricales</taxon>
        <taxon>Marasmiineae</taxon>
        <taxon>Mycenaceae</taxon>
        <taxon>Mycena</taxon>
    </lineage>
</organism>
<keyword evidence="7" id="KW-1185">Reference proteome</keyword>
<evidence type="ECO:0000313" key="7">
    <source>
        <dbReference type="Proteomes" id="UP000620124"/>
    </source>
</evidence>
<dbReference type="EMBL" id="JACAZI010000029">
    <property type="protein sequence ID" value="KAF7333498.1"/>
    <property type="molecule type" value="Genomic_DNA"/>
</dbReference>
<feature type="domain" description="MYND-type" evidence="5">
    <location>
        <begin position="52"/>
        <end position="95"/>
    </location>
</feature>
<dbReference type="Proteomes" id="UP000620124">
    <property type="component" value="Unassembled WGS sequence"/>
</dbReference>
<keyword evidence="3" id="KW-0862">Zinc</keyword>
<dbReference type="Pfam" id="PF01753">
    <property type="entry name" value="zf-MYND"/>
    <property type="match status" value="1"/>
</dbReference>
<evidence type="ECO:0000256" key="2">
    <source>
        <dbReference type="ARBA" id="ARBA00022771"/>
    </source>
</evidence>
<evidence type="ECO:0000259" key="5">
    <source>
        <dbReference type="PROSITE" id="PS50865"/>
    </source>
</evidence>
<dbReference type="SUPFAM" id="SSF144232">
    <property type="entry name" value="HIT/MYND zinc finger-like"/>
    <property type="match status" value="1"/>
</dbReference>
<sequence length="444" mass="50605">MYAERYDFPDGSYGLCLEYPKFVKIFPCGLQTLLRISDDIDSETPVDSSQKCKGCGKEEDPDKIELRRCSRCRCASYCNTKCQTDAWEQGHKRDCKIFTAVNELKRSRDWNSHKYYAGEQLEWIGFGQMETELAAGQSGPADDYRIQPHWKDAKPATVTELHGSFTVTSGELLWGQLASLLEGLVNDAHDLPTPGEDKAITSGTVLTQGYSYRAPARVGVWKLAKVNGYGFPDSEKDSWIAYHSSYESPLELLLLARGVQWDTRTEHPRVCWVNRYDWGCHCARDLRAAHVFAEIDPESGWPAANERHKRLGEVQKYIRAGHPDNDRWERLSKYTSHNIFLVDRAHGADVLKLLARSSKLDTHVSAKESSSFFAAEADKESFGCNLAFMGEEWEFARLIFSEEDSKLFPGEKELVGFWYDADNRYRDSAMDLGRKLEEPIFKIV</sequence>
<evidence type="ECO:0000256" key="1">
    <source>
        <dbReference type="ARBA" id="ARBA00022723"/>
    </source>
</evidence>
<dbReference type="GO" id="GO:0008270">
    <property type="term" value="F:zinc ion binding"/>
    <property type="evidence" value="ECO:0007669"/>
    <property type="project" value="UniProtKB-KW"/>
</dbReference>
<dbReference type="PROSITE" id="PS50865">
    <property type="entry name" value="ZF_MYND_2"/>
    <property type="match status" value="1"/>
</dbReference>
<keyword evidence="2 4" id="KW-0863">Zinc-finger</keyword>
<dbReference type="InterPro" id="IPR002893">
    <property type="entry name" value="Znf_MYND"/>
</dbReference>
<gene>
    <name evidence="6" type="ORF">MVEN_02366000</name>
</gene>
<comment type="caution">
    <text evidence="6">The sequence shown here is derived from an EMBL/GenBank/DDBJ whole genome shotgun (WGS) entry which is preliminary data.</text>
</comment>